<proteinExistence type="predicted"/>
<gene>
    <name evidence="2" type="ORF">YALI1_C14433g</name>
</gene>
<feature type="transmembrane region" description="Helical" evidence="1">
    <location>
        <begin position="56"/>
        <end position="72"/>
    </location>
</feature>
<dbReference type="GeneID" id="94582921"/>
<accession>A0A1D8NAI3</accession>
<dbReference type="Proteomes" id="UP000182444">
    <property type="component" value="Chromosome 1C"/>
</dbReference>
<dbReference type="VEuPathDB" id="FungiDB:YALI1_C14433g"/>
<organism evidence="2 3">
    <name type="scientific">Yarrowia lipolytica</name>
    <name type="common">Candida lipolytica</name>
    <dbReference type="NCBI Taxonomy" id="4952"/>
    <lineage>
        <taxon>Eukaryota</taxon>
        <taxon>Fungi</taxon>
        <taxon>Dikarya</taxon>
        <taxon>Ascomycota</taxon>
        <taxon>Saccharomycotina</taxon>
        <taxon>Dipodascomycetes</taxon>
        <taxon>Dipodascales</taxon>
        <taxon>Dipodascales incertae sedis</taxon>
        <taxon>Yarrowia</taxon>
    </lineage>
</organism>
<protein>
    <submittedName>
        <fullName evidence="2">Uncharacterized protein</fullName>
    </submittedName>
</protein>
<keyword evidence="1" id="KW-0812">Transmembrane</keyword>
<sequence>MAHVLPSSPVSTTLLRKRRFQCSFQVSHGVTPNPDISRSNWRRICSGVERDLDGGLNGGFIVFFGFFGFFGFI</sequence>
<evidence type="ECO:0000313" key="3">
    <source>
        <dbReference type="Proteomes" id="UP000182444"/>
    </source>
</evidence>
<reference evidence="2 3" key="1">
    <citation type="journal article" date="2016" name="PLoS ONE">
        <title>Sequence Assembly of Yarrowia lipolytica Strain W29/CLIB89 Shows Transposable Element Diversity.</title>
        <authorList>
            <person name="Magnan C."/>
            <person name="Yu J."/>
            <person name="Chang I."/>
            <person name="Jahn E."/>
            <person name="Kanomata Y."/>
            <person name="Wu J."/>
            <person name="Zeller M."/>
            <person name="Oakes M."/>
            <person name="Baldi P."/>
            <person name="Sandmeyer S."/>
        </authorList>
    </citation>
    <scope>NUCLEOTIDE SEQUENCE [LARGE SCALE GENOMIC DNA]</scope>
    <source>
        <strain evidence="3">CLIB89(W29)</strain>
    </source>
</reference>
<evidence type="ECO:0000313" key="2">
    <source>
        <dbReference type="EMBL" id="AOW02630.1"/>
    </source>
</evidence>
<evidence type="ECO:0000256" key="1">
    <source>
        <dbReference type="SAM" id="Phobius"/>
    </source>
</evidence>
<keyword evidence="1" id="KW-1133">Transmembrane helix</keyword>
<keyword evidence="1" id="KW-0472">Membrane</keyword>
<dbReference type="EMBL" id="CP017555">
    <property type="protein sequence ID" value="AOW02630.1"/>
    <property type="molecule type" value="Genomic_DNA"/>
</dbReference>
<dbReference type="AlphaFoldDB" id="A0A1D8NAI3"/>
<name>A0A1D8NAI3_YARLL</name>
<dbReference type="RefSeq" id="XP_068138383.1">
    <property type="nucleotide sequence ID" value="XM_068282282.1"/>
</dbReference>